<evidence type="ECO:0000313" key="3">
    <source>
        <dbReference type="Proteomes" id="UP000188268"/>
    </source>
</evidence>
<feature type="region of interest" description="Disordered" evidence="1">
    <location>
        <begin position="1"/>
        <end position="37"/>
    </location>
</feature>
<gene>
    <name evidence="2" type="ORF">CCACVL1_29010</name>
</gene>
<evidence type="ECO:0000256" key="1">
    <source>
        <dbReference type="SAM" id="MobiDB-lite"/>
    </source>
</evidence>
<name>A0A1R3G4B5_COCAP</name>
<dbReference type="EMBL" id="AWWV01015375">
    <property type="protein sequence ID" value="OMO52918.1"/>
    <property type="molecule type" value="Genomic_DNA"/>
</dbReference>
<dbReference type="AlphaFoldDB" id="A0A1R3G4B5"/>
<reference evidence="2 3" key="1">
    <citation type="submission" date="2013-09" db="EMBL/GenBank/DDBJ databases">
        <title>Corchorus capsularis genome sequencing.</title>
        <authorList>
            <person name="Alam M."/>
            <person name="Haque M.S."/>
            <person name="Islam M.S."/>
            <person name="Emdad E.M."/>
            <person name="Islam M.M."/>
            <person name="Ahmed B."/>
            <person name="Halim A."/>
            <person name="Hossen Q.M.M."/>
            <person name="Hossain M.Z."/>
            <person name="Ahmed R."/>
            <person name="Khan M.M."/>
            <person name="Islam R."/>
            <person name="Rashid M.M."/>
            <person name="Khan S.A."/>
            <person name="Rahman M.S."/>
            <person name="Alam M."/>
        </authorList>
    </citation>
    <scope>NUCLEOTIDE SEQUENCE [LARGE SCALE GENOMIC DNA]</scope>
    <source>
        <strain evidence="3">cv. CVL-1</strain>
        <tissue evidence="2">Whole seedling</tissue>
    </source>
</reference>
<organism evidence="2 3">
    <name type="scientific">Corchorus capsularis</name>
    <name type="common">Jute</name>
    <dbReference type="NCBI Taxonomy" id="210143"/>
    <lineage>
        <taxon>Eukaryota</taxon>
        <taxon>Viridiplantae</taxon>
        <taxon>Streptophyta</taxon>
        <taxon>Embryophyta</taxon>
        <taxon>Tracheophyta</taxon>
        <taxon>Spermatophyta</taxon>
        <taxon>Magnoliopsida</taxon>
        <taxon>eudicotyledons</taxon>
        <taxon>Gunneridae</taxon>
        <taxon>Pentapetalae</taxon>
        <taxon>rosids</taxon>
        <taxon>malvids</taxon>
        <taxon>Malvales</taxon>
        <taxon>Malvaceae</taxon>
        <taxon>Grewioideae</taxon>
        <taxon>Apeibeae</taxon>
        <taxon>Corchorus</taxon>
    </lineage>
</organism>
<protein>
    <submittedName>
        <fullName evidence="2">ALA-interacting subunit 5-like protein</fullName>
    </submittedName>
</protein>
<dbReference type="OrthoDB" id="1745835at2759"/>
<accession>A0A1R3G4B5</accession>
<dbReference type="STRING" id="210143.A0A1R3G4B5"/>
<evidence type="ECO:0000313" key="2">
    <source>
        <dbReference type="EMBL" id="OMO52918.1"/>
    </source>
</evidence>
<feature type="compositionally biased region" description="Low complexity" evidence="1">
    <location>
        <begin position="1"/>
        <end position="14"/>
    </location>
</feature>
<sequence>MEISTNGATTSSAAVGGGGGGLEAKKSKRPKYSRFTQQKLPACKPIVTPGLTSW</sequence>
<dbReference type="Proteomes" id="UP000188268">
    <property type="component" value="Unassembled WGS sequence"/>
</dbReference>
<keyword evidence="3" id="KW-1185">Reference proteome</keyword>
<comment type="caution">
    <text evidence="2">The sequence shown here is derived from an EMBL/GenBank/DDBJ whole genome shotgun (WGS) entry which is preliminary data.</text>
</comment>
<dbReference type="Gramene" id="OMO52918">
    <property type="protein sequence ID" value="OMO52918"/>
    <property type="gene ID" value="CCACVL1_29010"/>
</dbReference>
<proteinExistence type="predicted"/>